<sequence>MKLRISPLATAGLLFGLSVNAWLSIAVVTEVLSDGSAGIDKADWNLGLSAPVGSVATRKPIEAYKQILARPIFFKSREPFVPAPPPPPQALTAATPPIAVDPGLVLGGVMIKKDVRKAFVFSRAGSGGAWIGEGDDFMGWQIRSIDKTSAKLEQKGRSIDLQLYPQELR</sequence>
<evidence type="ECO:0000313" key="1">
    <source>
        <dbReference type="EMBL" id="OIQ69384.1"/>
    </source>
</evidence>
<protein>
    <recommendedName>
        <fullName evidence="2">Type II secretion system protein GspC N-terminal domain-containing protein</fullName>
    </recommendedName>
</protein>
<evidence type="ECO:0008006" key="2">
    <source>
        <dbReference type="Google" id="ProtNLM"/>
    </source>
</evidence>
<accession>A0A1J5PF34</accession>
<proteinExistence type="predicted"/>
<gene>
    <name evidence="1" type="ORF">GALL_490140</name>
</gene>
<dbReference type="EMBL" id="MLJW01004757">
    <property type="protein sequence ID" value="OIQ69384.1"/>
    <property type="molecule type" value="Genomic_DNA"/>
</dbReference>
<organism evidence="1">
    <name type="scientific">mine drainage metagenome</name>
    <dbReference type="NCBI Taxonomy" id="410659"/>
    <lineage>
        <taxon>unclassified sequences</taxon>
        <taxon>metagenomes</taxon>
        <taxon>ecological metagenomes</taxon>
    </lineage>
</organism>
<dbReference type="AlphaFoldDB" id="A0A1J5PF34"/>
<name>A0A1J5PF34_9ZZZZ</name>
<comment type="caution">
    <text evidence="1">The sequence shown here is derived from an EMBL/GenBank/DDBJ whole genome shotgun (WGS) entry which is preliminary data.</text>
</comment>
<reference evidence="1" key="1">
    <citation type="submission" date="2016-10" db="EMBL/GenBank/DDBJ databases">
        <title>Sequence of Gallionella enrichment culture.</title>
        <authorList>
            <person name="Poehlein A."/>
            <person name="Muehling M."/>
            <person name="Daniel R."/>
        </authorList>
    </citation>
    <scope>NUCLEOTIDE SEQUENCE</scope>
</reference>